<evidence type="ECO:0000256" key="5">
    <source>
        <dbReference type="ARBA" id="ARBA00022691"/>
    </source>
</evidence>
<gene>
    <name evidence="11" type="primary">miaB</name>
    <name evidence="15" type="ORF">ThesuDRAFT_00177</name>
</gene>
<dbReference type="InterPro" id="IPR002792">
    <property type="entry name" value="TRAM_dom"/>
</dbReference>
<sequence length="518" mass="59034">METLPLIPRPGAAGTQDYRVLQAQWATRYGAYRDEQNVWRLADGRTLAESIFGKPHPAYKILTWGCQMNERDSEILAGQLEEMGMVPAGLLDDADLILLNTCAVRETAEEKVFGTIGYLKVLKQKNPDLILGLCGCMAQEEATIRRIQRYYPHVDLVFGTHNVHQLPQLIERVRREEGMVVDVWQAAEGVVEHLPSRRAGGVKAWVNIIYGCDKFCTFCIVPTTRGRERSRRPEDVIAEVEYLAAEGYKEVTLLGQNVNSYGKDLGIGYDFADLLARLDQVPGIRWIRYTTSHPRDFSDKLIRTIAESDKVTEHFHLPVQSGSNQVLRWMNRRYTREHYLRLIEKIREAVPDACITTDIIVGFPKETEEDFRQTLDLVRQVEYDNAFTFIYSPREGTPAARWPQLPREVKQERLERLMEVQYEINLRKNKRLVGQRAVVLIDGPSKKNPQVLSARTRTNKLVLVSGDAAWAGRFARVEITRAQTFTLEGRLLELLPDDAPEIGRHGQFSPYSAAARGA</sequence>
<evidence type="ECO:0000256" key="6">
    <source>
        <dbReference type="ARBA" id="ARBA00022694"/>
    </source>
</evidence>
<dbReference type="Pfam" id="PF00919">
    <property type="entry name" value="UPF0004"/>
    <property type="match status" value="1"/>
</dbReference>
<comment type="subunit">
    <text evidence="11">Monomer.</text>
</comment>
<evidence type="ECO:0000256" key="3">
    <source>
        <dbReference type="ARBA" id="ARBA00022490"/>
    </source>
</evidence>
<dbReference type="GO" id="GO:0051539">
    <property type="term" value="F:4 iron, 4 sulfur cluster binding"/>
    <property type="evidence" value="ECO:0007669"/>
    <property type="project" value="UniProtKB-UniRule"/>
</dbReference>
<dbReference type="eggNOG" id="COG0621">
    <property type="taxonomic scope" value="Bacteria"/>
</dbReference>
<dbReference type="Gene3D" id="3.40.50.12160">
    <property type="entry name" value="Methylthiotransferase, N-terminal domain"/>
    <property type="match status" value="1"/>
</dbReference>
<dbReference type="PANTHER" id="PTHR43020">
    <property type="entry name" value="CDK5 REGULATORY SUBUNIT-ASSOCIATED PROTEIN 1"/>
    <property type="match status" value="1"/>
</dbReference>
<dbReference type="InterPro" id="IPR007197">
    <property type="entry name" value="rSAM"/>
</dbReference>
<dbReference type="Pfam" id="PF01938">
    <property type="entry name" value="TRAM"/>
    <property type="match status" value="1"/>
</dbReference>
<dbReference type="Gene3D" id="3.80.30.20">
    <property type="entry name" value="tm_1862 like domain"/>
    <property type="match status" value="1"/>
</dbReference>
<dbReference type="SFLD" id="SFLDG01082">
    <property type="entry name" value="B12-binding_domain_containing"/>
    <property type="match status" value="1"/>
</dbReference>
<keyword evidence="4 11" id="KW-0808">Transferase</keyword>
<reference evidence="15" key="1">
    <citation type="submission" date="2010-10" db="EMBL/GenBank/DDBJ databases">
        <authorList>
            <consortium name="US DOE Joint Genome Institute (JGI-PGF)"/>
            <person name="Lucas S."/>
            <person name="Copeland A."/>
            <person name="Lapidus A."/>
            <person name="Bruce D."/>
            <person name="Goodwin L."/>
            <person name="Pitluck S."/>
            <person name="Kyrpides N."/>
            <person name="Mavromatis K."/>
            <person name="Detter J.C."/>
            <person name="Han C."/>
            <person name="Land M."/>
            <person name="Hauser L."/>
            <person name="Markowitz V."/>
            <person name="Cheng J.-F."/>
            <person name="Hugenholtz P."/>
            <person name="Woyke T."/>
            <person name="Wu D."/>
            <person name="Pukall R."/>
            <person name="Wahrenburg C."/>
            <person name="Brambilla E."/>
            <person name="Klenk H.-P."/>
            <person name="Eisen J.A."/>
        </authorList>
    </citation>
    <scope>NUCLEOTIDE SEQUENCE [LARGE SCALE GENOMIC DNA]</scope>
    <source>
        <strain evidence="15">DSM 13965</strain>
    </source>
</reference>
<evidence type="ECO:0000256" key="10">
    <source>
        <dbReference type="ARBA" id="ARBA00033765"/>
    </source>
</evidence>
<keyword evidence="6 11" id="KW-0819">tRNA processing</keyword>
<dbReference type="HOGENOM" id="CLU_018697_2_0_9"/>
<evidence type="ECO:0000313" key="15">
    <source>
        <dbReference type="EMBL" id="EKP93932.1"/>
    </source>
</evidence>
<feature type="domain" description="Radical SAM core" evidence="14">
    <location>
        <begin position="198"/>
        <end position="427"/>
    </location>
</feature>
<dbReference type="InterPro" id="IPR005839">
    <property type="entry name" value="Methylthiotransferase"/>
</dbReference>
<dbReference type="InterPro" id="IPR023404">
    <property type="entry name" value="rSAM_horseshoe"/>
</dbReference>
<keyword evidence="16" id="KW-1185">Reference proteome</keyword>
<dbReference type="PROSITE" id="PS01278">
    <property type="entry name" value="MTTASE_RADICAL"/>
    <property type="match status" value="1"/>
</dbReference>
<evidence type="ECO:0000256" key="11">
    <source>
        <dbReference type="HAMAP-Rule" id="MF_01864"/>
    </source>
</evidence>
<dbReference type="SMART" id="SM00729">
    <property type="entry name" value="Elp3"/>
    <property type="match status" value="1"/>
</dbReference>
<feature type="binding site" evidence="11">
    <location>
        <position position="219"/>
    </location>
    <ligand>
        <name>[4Fe-4S] cluster</name>
        <dbReference type="ChEBI" id="CHEBI:49883"/>
        <label>2</label>
        <note>4Fe-4S-S-AdoMet</note>
    </ligand>
</feature>
<dbReference type="FunFam" id="3.40.50.12160:FF:000006">
    <property type="entry name" value="tRNA-2-methylthio-N(6)-dimethylallyladenosine synthase"/>
    <property type="match status" value="1"/>
</dbReference>
<dbReference type="RefSeq" id="WP_006904878.1">
    <property type="nucleotide sequence ID" value="NZ_JH976536.1"/>
</dbReference>
<evidence type="ECO:0000256" key="2">
    <source>
        <dbReference type="ARBA" id="ARBA00022485"/>
    </source>
</evidence>
<dbReference type="FunFam" id="3.80.30.20:FF:000001">
    <property type="entry name" value="tRNA-2-methylthio-N(6)-dimethylallyladenosine synthase 2"/>
    <property type="match status" value="1"/>
</dbReference>
<comment type="function">
    <text evidence="1 11">Catalyzes the methylthiolation of N6-(dimethylallyl)adenosine (i(6)A), leading to the formation of 2-methylthio-N6-(dimethylallyl)adenosine (ms(2)i(6)A) at position 37 in tRNAs that read codons beginning with uridine.</text>
</comment>
<keyword evidence="7 11" id="KW-0479">Metal-binding</keyword>
<evidence type="ECO:0000259" key="14">
    <source>
        <dbReference type="PROSITE" id="PS51918"/>
    </source>
</evidence>
<dbReference type="HAMAP" id="MF_01864">
    <property type="entry name" value="tRNA_metthiotr_MiaB"/>
    <property type="match status" value="1"/>
</dbReference>
<comment type="catalytic activity">
    <reaction evidence="11">
        <text>N(6)-dimethylallyladenosine(37) in tRNA + (sulfur carrier)-SH + AH2 + 2 S-adenosyl-L-methionine = 2-methylsulfanyl-N(6)-dimethylallyladenosine(37) in tRNA + (sulfur carrier)-H + 5'-deoxyadenosine + L-methionine + A + S-adenosyl-L-homocysteine + 2 H(+)</text>
        <dbReference type="Rhea" id="RHEA:37067"/>
        <dbReference type="Rhea" id="RHEA-COMP:10375"/>
        <dbReference type="Rhea" id="RHEA-COMP:10376"/>
        <dbReference type="Rhea" id="RHEA-COMP:14737"/>
        <dbReference type="Rhea" id="RHEA-COMP:14739"/>
        <dbReference type="ChEBI" id="CHEBI:13193"/>
        <dbReference type="ChEBI" id="CHEBI:15378"/>
        <dbReference type="ChEBI" id="CHEBI:17319"/>
        <dbReference type="ChEBI" id="CHEBI:17499"/>
        <dbReference type="ChEBI" id="CHEBI:29917"/>
        <dbReference type="ChEBI" id="CHEBI:57844"/>
        <dbReference type="ChEBI" id="CHEBI:57856"/>
        <dbReference type="ChEBI" id="CHEBI:59789"/>
        <dbReference type="ChEBI" id="CHEBI:64428"/>
        <dbReference type="ChEBI" id="CHEBI:74415"/>
        <dbReference type="ChEBI" id="CHEBI:74417"/>
        <dbReference type="EC" id="2.8.4.3"/>
    </reaction>
</comment>
<proteinExistence type="inferred from homology"/>
<feature type="domain" description="MTTase N-terminal" evidence="13">
    <location>
        <begin position="57"/>
        <end position="175"/>
    </location>
</feature>
<dbReference type="EMBL" id="AENY02000004">
    <property type="protein sequence ID" value="EKP93932.1"/>
    <property type="molecule type" value="Genomic_DNA"/>
</dbReference>
<dbReference type="InterPro" id="IPR006463">
    <property type="entry name" value="MiaB_methiolase"/>
</dbReference>
<accession>K6PM36</accession>
<keyword evidence="3 11" id="KW-0963">Cytoplasm</keyword>
<evidence type="ECO:0000313" key="16">
    <source>
        <dbReference type="Proteomes" id="UP000005710"/>
    </source>
</evidence>
<dbReference type="InterPro" id="IPR006638">
    <property type="entry name" value="Elp3/MiaA/NifB-like_rSAM"/>
</dbReference>
<dbReference type="GO" id="GO:0035597">
    <property type="term" value="F:tRNA-2-methylthio-N(6)-dimethylallyladenosine(37) synthase activity"/>
    <property type="evidence" value="ECO:0007669"/>
    <property type="project" value="UniProtKB-EC"/>
</dbReference>
<evidence type="ECO:0000256" key="8">
    <source>
        <dbReference type="ARBA" id="ARBA00023004"/>
    </source>
</evidence>
<dbReference type="PANTHER" id="PTHR43020:SF2">
    <property type="entry name" value="MITOCHONDRIAL TRNA METHYLTHIOTRANSFERASE CDK5RAP1"/>
    <property type="match status" value="1"/>
</dbReference>
<dbReference type="SUPFAM" id="SSF102114">
    <property type="entry name" value="Radical SAM enzymes"/>
    <property type="match status" value="1"/>
</dbReference>
<evidence type="ECO:0000259" key="13">
    <source>
        <dbReference type="PROSITE" id="PS51449"/>
    </source>
</evidence>
<comment type="caution">
    <text evidence="15">The sequence shown here is derived from an EMBL/GenBank/DDBJ whole genome shotgun (WGS) entry which is preliminary data.</text>
</comment>
<feature type="binding site" evidence="11">
    <location>
        <position position="102"/>
    </location>
    <ligand>
        <name>[4Fe-4S] cluster</name>
        <dbReference type="ChEBI" id="CHEBI:49883"/>
        <label>1</label>
    </ligand>
</feature>
<feature type="binding site" evidence="11">
    <location>
        <position position="136"/>
    </location>
    <ligand>
        <name>[4Fe-4S] cluster</name>
        <dbReference type="ChEBI" id="CHEBI:49883"/>
        <label>1</label>
    </ligand>
</feature>
<dbReference type="PROSITE" id="PS50926">
    <property type="entry name" value="TRAM"/>
    <property type="match status" value="1"/>
</dbReference>
<keyword evidence="5 11" id="KW-0949">S-adenosyl-L-methionine</keyword>
<dbReference type="InterPro" id="IPR020612">
    <property type="entry name" value="Methylthiotransferase_CS"/>
</dbReference>
<protein>
    <recommendedName>
        <fullName evidence="10 11">tRNA-2-methylthio-N(6)-dimethylallyladenosine synthase</fullName>
        <ecNumber evidence="10 11">2.8.4.3</ecNumber>
    </recommendedName>
    <alternativeName>
        <fullName evidence="11">(Dimethylallyl)adenosine tRNA methylthiotransferase MiaB</fullName>
    </alternativeName>
    <alternativeName>
        <fullName evidence="11">tRNA-i(6)A37 methylthiotransferase</fullName>
    </alternativeName>
</protein>
<name>K6PM36_9FIRM</name>
<evidence type="ECO:0000256" key="9">
    <source>
        <dbReference type="ARBA" id="ARBA00023014"/>
    </source>
</evidence>
<dbReference type="InterPro" id="IPR013848">
    <property type="entry name" value="Methylthiotransferase_N"/>
</dbReference>
<dbReference type="NCBIfam" id="TIGR00089">
    <property type="entry name" value="MiaB/RimO family radical SAM methylthiotransferase"/>
    <property type="match status" value="1"/>
</dbReference>
<evidence type="ECO:0000256" key="7">
    <source>
        <dbReference type="ARBA" id="ARBA00022723"/>
    </source>
</evidence>
<reference evidence="15" key="2">
    <citation type="submission" date="2012-10" db="EMBL/GenBank/DDBJ databases">
        <title>Improved high-quality draft of Thermaerobacter subterraneus C21, DSM 13965.</title>
        <authorList>
            <consortium name="DOE Joint Genome Institute"/>
            <person name="Eisen J."/>
            <person name="Huntemann M."/>
            <person name="Wei C.-L."/>
            <person name="Han J."/>
            <person name="Detter J.C."/>
            <person name="Han C."/>
            <person name="Tapia R."/>
            <person name="Chen A."/>
            <person name="Kyrpides N."/>
            <person name="Mavromatis K."/>
            <person name="Markowitz V."/>
            <person name="Szeto E."/>
            <person name="Ivanova N."/>
            <person name="Mikhailova N."/>
            <person name="Ovchinnikova G."/>
            <person name="Pagani I."/>
            <person name="Pati A."/>
            <person name="Goodwin L."/>
            <person name="Nordberg H.P."/>
            <person name="Cantor M.N."/>
            <person name="Hua S.X."/>
            <person name="Woyke T."/>
            <person name="Eisen J."/>
            <person name="Klenk H.-P."/>
        </authorList>
    </citation>
    <scope>NUCLEOTIDE SEQUENCE [LARGE SCALE GENOMIC DNA]</scope>
    <source>
        <strain evidence="15">DSM 13965</strain>
    </source>
</reference>
<comment type="cofactor">
    <cofactor evidence="11">
        <name>[4Fe-4S] cluster</name>
        <dbReference type="ChEBI" id="CHEBI:49883"/>
    </cofactor>
    <text evidence="11">Binds 2 [4Fe-4S] clusters. One cluster is coordinated with 3 cysteines and an exchangeable S-adenosyl-L-methionine.</text>
</comment>
<dbReference type="GO" id="GO:0005829">
    <property type="term" value="C:cytosol"/>
    <property type="evidence" value="ECO:0007669"/>
    <property type="project" value="TreeGrafter"/>
</dbReference>
<keyword evidence="9 11" id="KW-0411">Iron-sulfur</keyword>
<dbReference type="AlphaFoldDB" id="K6PM36"/>
<dbReference type="InterPro" id="IPR058240">
    <property type="entry name" value="rSAM_sf"/>
</dbReference>
<dbReference type="InterPro" id="IPR038135">
    <property type="entry name" value="Methylthiotransferase_N_sf"/>
</dbReference>
<organism evidence="15 16">
    <name type="scientific">Thermaerobacter subterraneus DSM 13965</name>
    <dbReference type="NCBI Taxonomy" id="867903"/>
    <lineage>
        <taxon>Bacteria</taxon>
        <taxon>Bacillati</taxon>
        <taxon>Bacillota</taxon>
        <taxon>Clostridia</taxon>
        <taxon>Eubacteriales</taxon>
        <taxon>Clostridiales Family XVII. Incertae Sedis</taxon>
        <taxon>Thermaerobacter</taxon>
    </lineage>
</organism>
<dbReference type="PROSITE" id="PS51918">
    <property type="entry name" value="RADICAL_SAM"/>
    <property type="match status" value="1"/>
</dbReference>
<dbReference type="GO" id="GO:0046872">
    <property type="term" value="F:metal ion binding"/>
    <property type="evidence" value="ECO:0007669"/>
    <property type="project" value="UniProtKB-KW"/>
</dbReference>
<dbReference type="Proteomes" id="UP000005710">
    <property type="component" value="Unassembled WGS sequence"/>
</dbReference>
<dbReference type="SFLD" id="SFLDG01061">
    <property type="entry name" value="methylthiotransferase"/>
    <property type="match status" value="1"/>
</dbReference>
<comment type="similarity">
    <text evidence="11">Belongs to the methylthiotransferase family. MiaB subfamily.</text>
</comment>
<dbReference type="STRING" id="867903.ThesuDRAFT_00177"/>
<evidence type="ECO:0000259" key="12">
    <source>
        <dbReference type="PROSITE" id="PS50926"/>
    </source>
</evidence>
<keyword evidence="2 11" id="KW-0004">4Fe-4S</keyword>
<dbReference type="SFLD" id="SFLDS00029">
    <property type="entry name" value="Radical_SAM"/>
    <property type="match status" value="1"/>
</dbReference>
<dbReference type="OrthoDB" id="9805215at2"/>
<dbReference type="CDD" id="cd01335">
    <property type="entry name" value="Radical_SAM"/>
    <property type="match status" value="1"/>
</dbReference>
<feature type="domain" description="TRAM" evidence="12">
    <location>
        <begin position="430"/>
        <end position="493"/>
    </location>
</feature>
<dbReference type="Pfam" id="PF04055">
    <property type="entry name" value="Radical_SAM"/>
    <property type="match status" value="1"/>
</dbReference>
<dbReference type="EC" id="2.8.4.3" evidence="10 11"/>
<feature type="binding site" evidence="11">
    <location>
        <position position="212"/>
    </location>
    <ligand>
        <name>[4Fe-4S] cluster</name>
        <dbReference type="ChEBI" id="CHEBI:49883"/>
        <label>2</label>
        <note>4Fe-4S-S-AdoMet</note>
    </ligand>
</feature>
<dbReference type="PROSITE" id="PS51449">
    <property type="entry name" value="MTTASE_N"/>
    <property type="match status" value="1"/>
</dbReference>
<comment type="subcellular location">
    <subcellularLocation>
        <location evidence="11">Cytoplasm</location>
    </subcellularLocation>
</comment>
<evidence type="ECO:0000256" key="4">
    <source>
        <dbReference type="ARBA" id="ARBA00022679"/>
    </source>
</evidence>
<evidence type="ECO:0000256" key="1">
    <source>
        <dbReference type="ARBA" id="ARBA00003234"/>
    </source>
</evidence>
<keyword evidence="8 11" id="KW-0408">Iron</keyword>
<dbReference type="NCBIfam" id="TIGR01574">
    <property type="entry name" value="miaB-methiolase"/>
    <property type="match status" value="1"/>
</dbReference>
<feature type="binding site" evidence="11">
    <location>
        <position position="216"/>
    </location>
    <ligand>
        <name>[4Fe-4S] cluster</name>
        <dbReference type="ChEBI" id="CHEBI:49883"/>
        <label>2</label>
        <note>4Fe-4S-S-AdoMet</note>
    </ligand>
</feature>
<dbReference type="SFLD" id="SFLDF00273">
    <property type="entry name" value="(dimethylallyl)adenosine_tRNA"/>
    <property type="match status" value="1"/>
</dbReference>
<feature type="binding site" evidence="11">
    <location>
        <position position="66"/>
    </location>
    <ligand>
        <name>[4Fe-4S] cluster</name>
        <dbReference type="ChEBI" id="CHEBI:49883"/>
        <label>1</label>
    </ligand>
</feature>